<accession>A0A183FL00</accession>
<feature type="region of interest" description="Disordered" evidence="1">
    <location>
        <begin position="33"/>
        <end position="69"/>
    </location>
</feature>
<dbReference type="EMBL" id="UZAH01025995">
    <property type="protein sequence ID" value="VDO73954.1"/>
    <property type="molecule type" value="Genomic_DNA"/>
</dbReference>
<evidence type="ECO:0000313" key="2">
    <source>
        <dbReference type="EMBL" id="VDO73954.1"/>
    </source>
</evidence>
<dbReference type="Proteomes" id="UP000050761">
    <property type="component" value="Unassembled WGS sequence"/>
</dbReference>
<reference evidence="4" key="2">
    <citation type="submission" date="2019-09" db="UniProtKB">
        <authorList>
            <consortium name="WormBaseParasite"/>
        </authorList>
    </citation>
    <scope>IDENTIFICATION</scope>
</reference>
<protein>
    <submittedName>
        <fullName evidence="2 4">Uncharacterized protein</fullName>
    </submittedName>
</protein>
<reference evidence="2 3" key="1">
    <citation type="submission" date="2018-11" db="EMBL/GenBank/DDBJ databases">
        <authorList>
            <consortium name="Pathogen Informatics"/>
        </authorList>
    </citation>
    <scope>NUCLEOTIDE SEQUENCE [LARGE SCALE GENOMIC DNA]</scope>
</reference>
<dbReference type="AlphaFoldDB" id="A0A183FL00"/>
<name>A0A183FL00_HELPZ</name>
<gene>
    <name evidence="2" type="ORF">HPBE_LOCUS7876</name>
</gene>
<evidence type="ECO:0000313" key="3">
    <source>
        <dbReference type="Proteomes" id="UP000050761"/>
    </source>
</evidence>
<accession>A0A3P7YQ86</accession>
<keyword evidence="3" id="KW-1185">Reference proteome</keyword>
<evidence type="ECO:0000313" key="4">
    <source>
        <dbReference type="WBParaSite" id="HPBE_0000787501-mRNA-1"/>
    </source>
</evidence>
<evidence type="ECO:0000256" key="1">
    <source>
        <dbReference type="SAM" id="MobiDB-lite"/>
    </source>
</evidence>
<proteinExistence type="predicted"/>
<dbReference type="WBParaSite" id="HPBE_0000787501-mRNA-1">
    <property type="protein sequence ID" value="HPBE_0000787501-mRNA-1"/>
    <property type="gene ID" value="HPBE_0000787501"/>
</dbReference>
<feature type="compositionally biased region" description="Basic and acidic residues" evidence="1">
    <location>
        <begin position="41"/>
        <end position="52"/>
    </location>
</feature>
<organism evidence="3 4">
    <name type="scientific">Heligmosomoides polygyrus</name>
    <name type="common">Parasitic roundworm</name>
    <dbReference type="NCBI Taxonomy" id="6339"/>
    <lineage>
        <taxon>Eukaryota</taxon>
        <taxon>Metazoa</taxon>
        <taxon>Ecdysozoa</taxon>
        <taxon>Nematoda</taxon>
        <taxon>Chromadorea</taxon>
        <taxon>Rhabditida</taxon>
        <taxon>Rhabditina</taxon>
        <taxon>Rhabditomorpha</taxon>
        <taxon>Strongyloidea</taxon>
        <taxon>Heligmosomidae</taxon>
        <taxon>Heligmosomoides</taxon>
    </lineage>
</organism>
<feature type="compositionally biased region" description="Polar residues" evidence="1">
    <location>
        <begin position="57"/>
        <end position="69"/>
    </location>
</feature>
<sequence length="81" mass="8649">MFTLSLLEKKTHSHSAMTTTAAYVDAPAHQLKSPLLSSSPAEHEQLPPEHNGHSAAIATSSSSQRGATVESTDAWFDFDAL</sequence>